<keyword evidence="5 8" id="KW-0812">Transmembrane</keyword>
<comment type="subcellular location">
    <subcellularLocation>
        <location evidence="1">Cell membrane</location>
        <topology evidence="1">Multi-pass membrane protein</topology>
    </subcellularLocation>
</comment>
<dbReference type="PANTHER" id="PTHR34702">
    <property type="entry name" value="NA(+)/H(+) ANTIPORTER SUBUNIT F1"/>
    <property type="match status" value="1"/>
</dbReference>
<evidence type="ECO:0000256" key="3">
    <source>
        <dbReference type="ARBA" id="ARBA00022448"/>
    </source>
</evidence>
<sequence length="83" mass="9128">MILIVFFWVITVAVILALFRAVKGPTSPDRVVGVDIMVTITIALMVLLGVFFGRRVYLDVALIYAVLSFVGVIAVARYLDRGL</sequence>
<evidence type="ECO:0000256" key="5">
    <source>
        <dbReference type="ARBA" id="ARBA00022692"/>
    </source>
</evidence>
<keyword evidence="3" id="KW-0813">Transport</keyword>
<keyword evidence="6 8" id="KW-1133">Transmembrane helix</keyword>
<dbReference type="NCBIfam" id="NF009250">
    <property type="entry name" value="PRK12604.1"/>
    <property type="match status" value="1"/>
</dbReference>
<dbReference type="PANTHER" id="PTHR34702:SF1">
    <property type="entry name" value="NA(+)_H(+) ANTIPORTER SUBUNIT F"/>
    <property type="match status" value="1"/>
</dbReference>
<dbReference type="EMBL" id="QMQA01000147">
    <property type="protein sequence ID" value="RLE12684.1"/>
    <property type="molecule type" value="Genomic_DNA"/>
</dbReference>
<evidence type="ECO:0000256" key="1">
    <source>
        <dbReference type="ARBA" id="ARBA00004651"/>
    </source>
</evidence>
<reference evidence="9 10" key="1">
    <citation type="submission" date="2018-06" db="EMBL/GenBank/DDBJ databases">
        <title>Extensive metabolic versatility and redundancy in microbially diverse, dynamic hydrothermal sediments.</title>
        <authorList>
            <person name="Dombrowski N."/>
            <person name="Teske A."/>
            <person name="Baker B.J."/>
        </authorList>
    </citation>
    <scope>NUCLEOTIDE SEQUENCE [LARGE SCALE GENOMIC DNA]</scope>
    <source>
        <strain evidence="9">B3_G15</strain>
    </source>
</reference>
<protein>
    <submittedName>
        <fullName evidence="9">Cation:proton antiporter</fullName>
    </submittedName>
</protein>
<organism evidence="9 10">
    <name type="scientific">Aerophobetes bacterium</name>
    <dbReference type="NCBI Taxonomy" id="2030807"/>
    <lineage>
        <taxon>Bacteria</taxon>
        <taxon>Candidatus Aerophobota</taxon>
    </lineage>
</organism>
<dbReference type="AlphaFoldDB" id="A0A662DA79"/>
<evidence type="ECO:0000313" key="9">
    <source>
        <dbReference type="EMBL" id="RLE12684.1"/>
    </source>
</evidence>
<evidence type="ECO:0000256" key="4">
    <source>
        <dbReference type="ARBA" id="ARBA00022475"/>
    </source>
</evidence>
<feature type="transmembrane region" description="Helical" evidence="8">
    <location>
        <begin position="60"/>
        <end position="79"/>
    </location>
</feature>
<gene>
    <name evidence="9" type="ORF">DRJ04_05760</name>
</gene>
<name>A0A662DA79_UNCAE</name>
<evidence type="ECO:0000256" key="8">
    <source>
        <dbReference type="SAM" id="Phobius"/>
    </source>
</evidence>
<keyword evidence="4" id="KW-1003">Cell membrane</keyword>
<dbReference type="Pfam" id="PF04066">
    <property type="entry name" value="MrpF_PhaF"/>
    <property type="match status" value="1"/>
</dbReference>
<dbReference type="GO" id="GO:0015385">
    <property type="term" value="F:sodium:proton antiporter activity"/>
    <property type="evidence" value="ECO:0007669"/>
    <property type="project" value="TreeGrafter"/>
</dbReference>
<dbReference type="GO" id="GO:0005886">
    <property type="term" value="C:plasma membrane"/>
    <property type="evidence" value="ECO:0007669"/>
    <property type="project" value="UniProtKB-SubCell"/>
</dbReference>
<evidence type="ECO:0000313" key="10">
    <source>
        <dbReference type="Proteomes" id="UP000280417"/>
    </source>
</evidence>
<evidence type="ECO:0000256" key="7">
    <source>
        <dbReference type="ARBA" id="ARBA00023136"/>
    </source>
</evidence>
<comment type="caution">
    <text evidence="9">The sequence shown here is derived from an EMBL/GenBank/DDBJ whole genome shotgun (WGS) entry which is preliminary data.</text>
</comment>
<dbReference type="InterPro" id="IPR007208">
    <property type="entry name" value="MrpF/PhaF-like"/>
</dbReference>
<feature type="transmembrane region" description="Helical" evidence="8">
    <location>
        <begin position="31"/>
        <end position="53"/>
    </location>
</feature>
<evidence type="ECO:0000256" key="2">
    <source>
        <dbReference type="ARBA" id="ARBA00009212"/>
    </source>
</evidence>
<keyword evidence="7 8" id="KW-0472">Membrane</keyword>
<accession>A0A662DA79</accession>
<dbReference type="Proteomes" id="UP000280417">
    <property type="component" value="Unassembled WGS sequence"/>
</dbReference>
<proteinExistence type="inferred from homology"/>
<evidence type="ECO:0000256" key="6">
    <source>
        <dbReference type="ARBA" id="ARBA00022989"/>
    </source>
</evidence>
<comment type="similarity">
    <text evidence="2">Belongs to the CPA3 antiporters (TC 2.A.63) subunit F family.</text>
</comment>